<dbReference type="InterPro" id="IPR001841">
    <property type="entry name" value="Znf_RING"/>
</dbReference>
<evidence type="ECO:0000259" key="11">
    <source>
        <dbReference type="PROSITE" id="PS51873"/>
    </source>
</evidence>
<dbReference type="GeneID" id="59255470"/>
<evidence type="ECO:0000256" key="3">
    <source>
        <dbReference type="ARBA" id="ARBA00022679"/>
    </source>
</evidence>
<keyword evidence="13" id="KW-1185">Reference proteome</keyword>
<comment type="caution">
    <text evidence="12">The sequence shown here is derived from an EMBL/GenBank/DDBJ whole genome shotgun (WGS) entry which is preliminary data.</text>
</comment>
<dbReference type="AlphaFoldDB" id="A0A8H6B057"/>
<dbReference type="Gene3D" id="3.30.40.10">
    <property type="entry name" value="Zinc/RING finger domain, C3HC4 (zinc finger)"/>
    <property type="match status" value="1"/>
</dbReference>
<keyword evidence="7" id="KW-0833">Ubl conjugation pathway</keyword>
<dbReference type="PANTHER" id="PTHR11685">
    <property type="entry name" value="RBR FAMILY RING FINGER AND IBR DOMAIN-CONTAINING"/>
    <property type="match status" value="1"/>
</dbReference>
<dbReference type="SUPFAM" id="SSF57850">
    <property type="entry name" value="RING/U-box"/>
    <property type="match status" value="3"/>
</dbReference>
<dbReference type="GO" id="GO:0016567">
    <property type="term" value="P:protein ubiquitination"/>
    <property type="evidence" value="ECO:0007669"/>
    <property type="project" value="InterPro"/>
</dbReference>
<gene>
    <name evidence="12" type="ORF">Bfra_001344</name>
</gene>
<keyword evidence="3" id="KW-0808">Transferase</keyword>
<dbReference type="Proteomes" id="UP000531561">
    <property type="component" value="Unassembled WGS sequence"/>
</dbReference>
<evidence type="ECO:0000256" key="8">
    <source>
        <dbReference type="ARBA" id="ARBA00022833"/>
    </source>
</evidence>
<evidence type="ECO:0000256" key="4">
    <source>
        <dbReference type="ARBA" id="ARBA00022723"/>
    </source>
</evidence>
<dbReference type="InterPro" id="IPR002867">
    <property type="entry name" value="IBR_dom"/>
</dbReference>
<dbReference type="PROSITE" id="PS50089">
    <property type="entry name" value="ZF_RING_2"/>
    <property type="match status" value="1"/>
</dbReference>
<evidence type="ECO:0000313" key="13">
    <source>
        <dbReference type="Proteomes" id="UP000531561"/>
    </source>
</evidence>
<evidence type="ECO:0000256" key="5">
    <source>
        <dbReference type="ARBA" id="ARBA00022737"/>
    </source>
</evidence>
<dbReference type="SMART" id="SM00647">
    <property type="entry name" value="IBR"/>
    <property type="match status" value="2"/>
</dbReference>
<dbReference type="EC" id="2.3.2.31" evidence="2"/>
<evidence type="ECO:0000256" key="1">
    <source>
        <dbReference type="ARBA" id="ARBA00001798"/>
    </source>
</evidence>
<evidence type="ECO:0000256" key="6">
    <source>
        <dbReference type="ARBA" id="ARBA00022771"/>
    </source>
</evidence>
<name>A0A8H6B057_9HELO</name>
<accession>A0A8H6B057</accession>
<evidence type="ECO:0000259" key="10">
    <source>
        <dbReference type="PROSITE" id="PS50089"/>
    </source>
</evidence>
<dbReference type="GO" id="GO:0008270">
    <property type="term" value="F:zinc ion binding"/>
    <property type="evidence" value="ECO:0007669"/>
    <property type="project" value="UniProtKB-KW"/>
</dbReference>
<dbReference type="InterPro" id="IPR013083">
    <property type="entry name" value="Znf_RING/FYVE/PHD"/>
</dbReference>
<keyword evidence="6 9" id="KW-0863">Zinc-finger</keyword>
<dbReference type="PROSITE" id="PS51873">
    <property type="entry name" value="TRIAD"/>
    <property type="match status" value="1"/>
</dbReference>
<dbReference type="RefSeq" id="XP_037195932.1">
    <property type="nucleotide sequence ID" value="XM_037331778.1"/>
</dbReference>
<reference evidence="12 13" key="1">
    <citation type="journal article" date="2020" name="Phytopathology">
        <title>A high-quality genome resource of Botrytis fragariae, a new and rapidly spreading fungal pathogen causing strawberry gray mold in the U.S.A.</title>
        <authorList>
            <person name="Wu Y."/>
            <person name="Saski C.A."/>
            <person name="Schnabel G."/>
            <person name="Xiao S."/>
            <person name="Hu M."/>
        </authorList>
    </citation>
    <scope>NUCLEOTIDE SEQUENCE [LARGE SCALE GENOMIC DNA]</scope>
    <source>
        <strain evidence="12 13">BVB16</strain>
    </source>
</reference>
<dbReference type="GO" id="GO:0061630">
    <property type="term" value="F:ubiquitin protein ligase activity"/>
    <property type="evidence" value="ECO:0007669"/>
    <property type="project" value="UniProtKB-EC"/>
</dbReference>
<feature type="domain" description="RING-type" evidence="11">
    <location>
        <begin position="49"/>
        <end position="264"/>
    </location>
</feature>
<dbReference type="Pfam" id="PF01485">
    <property type="entry name" value="IBR"/>
    <property type="match status" value="1"/>
</dbReference>
<keyword evidence="4" id="KW-0479">Metal-binding</keyword>
<dbReference type="Pfam" id="PF22191">
    <property type="entry name" value="IBR_1"/>
    <property type="match status" value="1"/>
</dbReference>
<proteinExistence type="predicted"/>
<sequence>MAIQALTLPPMTTKTFSYRDNHKMNSMSSRSEQITETSELWGEKEDKGSCRKCEVCLDFFEEETLEENKSGPMTAECDHLTEVCLPCLQESMTFTMSEGSYNLTCPICSQELEEWFIELCCTKTTFTTSCDLALQSHLRSDSHFFWCLAPNCGSGQIRDGNDPKMICGSCKASTCVQYRTPWRQGLTCTQFNLSSAKDEGSQNKIEKTTVACPKCHARIESSRGCLKIICRNRNSSHGARCGFKFCHSCLAPWGFFEPKHNPGCIRVR</sequence>
<organism evidence="12 13">
    <name type="scientific">Botrytis fragariae</name>
    <dbReference type="NCBI Taxonomy" id="1964551"/>
    <lineage>
        <taxon>Eukaryota</taxon>
        <taxon>Fungi</taxon>
        <taxon>Dikarya</taxon>
        <taxon>Ascomycota</taxon>
        <taxon>Pezizomycotina</taxon>
        <taxon>Leotiomycetes</taxon>
        <taxon>Helotiales</taxon>
        <taxon>Sclerotiniaceae</taxon>
        <taxon>Botrytis</taxon>
    </lineage>
</organism>
<keyword evidence="5" id="KW-0677">Repeat</keyword>
<comment type="catalytic activity">
    <reaction evidence="1">
        <text>[E2 ubiquitin-conjugating enzyme]-S-ubiquitinyl-L-cysteine + [acceptor protein]-L-lysine = [E2 ubiquitin-conjugating enzyme]-L-cysteine + [acceptor protein]-N(6)-ubiquitinyl-L-lysine.</text>
        <dbReference type="EC" id="2.3.2.31"/>
    </reaction>
</comment>
<dbReference type="EMBL" id="JABFCT010000003">
    <property type="protein sequence ID" value="KAF5876986.1"/>
    <property type="molecule type" value="Genomic_DNA"/>
</dbReference>
<dbReference type="SMART" id="SM00184">
    <property type="entry name" value="RING"/>
    <property type="match status" value="1"/>
</dbReference>
<evidence type="ECO:0000313" key="12">
    <source>
        <dbReference type="EMBL" id="KAF5876986.1"/>
    </source>
</evidence>
<dbReference type="OrthoDB" id="3496239at2759"/>
<evidence type="ECO:0000256" key="7">
    <source>
        <dbReference type="ARBA" id="ARBA00022786"/>
    </source>
</evidence>
<keyword evidence="8" id="KW-0862">Zinc</keyword>
<dbReference type="InterPro" id="IPR031127">
    <property type="entry name" value="E3_UB_ligase_RBR"/>
</dbReference>
<dbReference type="Gene3D" id="1.20.120.1750">
    <property type="match status" value="1"/>
</dbReference>
<dbReference type="InterPro" id="IPR044066">
    <property type="entry name" value="TRIAD_supradom"/>
</dbReference>
<feature type="domain" description="RING-type" evidence="10">
    <location>
        <begin position="53"/>
        <end position="109"/>
    </location>
</feature>
<protein>
    <recommendedName>
        <fullName evidence="2">RBR-type E3 ubiquitin transferase</fullName>
        <ecNumber evidence="2">2.3.2.31</ecNumber>
    </recommendedName>
</protein>
<evidence type="ECO:0000256" key="2">
    <source>
        <dbReference type="ARBA" id="ARBA00012251"/>
    </source>
</evidence>
<evidence type="ECO:0000256" key="9">
    <source>
        <dbReference type="PROSITE-ProRule" id="PRU00175"/>
    </source>
</evidence>